<dbReference type="RefSeq" id="WP_319980790.1">
    <property type="nucleotide sequence ID" value="NZ_JAXAVU010000016.1"/>
</dbReference>
<evidence type="ECO:0000313" key="2">
    <source>
        <dbReference type="Proteomes" id="UP001285352"/>
    </source>
</evidence>
<reference evidence="1 2" key="2">
    <citation type="submission" date="2023-11" db="EMBL/GenBank/DDBJ databases">
        <authorList>
            <person name="Lara A.C."/>
            <person name="Chronakova A."/>
        </authorList>
    </citation>
    <scope>NUCLEOTIDE SEQUENCE [LARGE SCALE GENOMIC DNA]</scope>
    <source>
        <strain evidence="1 2">BCCO 10_0061</strain>
    </source>
</reference>
<protein>
    <submittedName>
        <fullName evidence="1">Uncharacterized protein</fullName>
    </submittedName>
</protein>
<organism evidence="1 2">
    <name type="scientific">Lentzea sokolovensis</name>
    <dbReference type="NCBI Taxonomy" id="3095429"/>
    <lineage>
        <taxon>Bacteria</taxon>
        <taxon>Bacillati</taxon>
        <taxon>Actinomycetota</taxon>
        <taxon>Actinomycetes</taxon>
        <taxon>Pseudonocardiales</taxon>
        <taxon>Pseudonocardiaceae</taxon>
        <taxon>Lentzea</taxon>
    </lineage>
</organism>
<accession>A0ABU4VD55</accession>
<sequence length="40" mass="4393">MTSSQPSAVRRPWWKAYVAAYAGADLAAPHVRHGVTVEVR</sequence>
<dbReference type="EMBL" id="JAXAVU010000016">
    <property type="protein sequence ID" value="MDX8148820.1"/>
    <property type="molecule type" value="Genomic_DNA"/>
</dbReference>
<gene>
    <name evidence="1" type="ORF">SK854_42355</name>
</gene>
<evidence type="ECO:0000313" key="1">
    <source>
        <dbReference type="EMBL" id="MDX8148820.1"/>
    </source>
</evidence>
<proteinExistence type="predicted"/>
<name>A0ABU4VD55_9PSEU</name>
<dbReference type="Proteomes" id="UP001285352">
    <property type="component" value="Unassembled WGS sequence"/>
</dbReference>
<comment type="caution">
    <text evidence="1">The sequence shown here is derived from an EMBL/GenBank/DDBJ whole genome shotgun (WGS) entry which is preliminary data.</text>
</comment>
<reference evidence="1 2" key="1">
    <citation type="submission" date="2023-11" db="EMBL/GenBank/DDBJ databases">
        <title>Lentzea sokolovensis, sp. nov., Lentzea kristufkii, sp. nov., and Lentzea miocenensis, sp. nov., rare actinobacteria from Sokolov Coal Basin, Miocene lacustrine sediment, Czech Republic.</title>
        <authorList>
            <person name="Lara A."/>
            <person name="Kotroba L."/>
            <person name="Nouioui I."/>
            <person name="Neumann-Schaal M."/>
            <person name="Mast Y."/>
            <person name="Chronakova A."/>
        </authorList>
    </citation>
    <scope>NUCLEOTIDE SEQUENCE [LARGE SCALE GENOMIC DNA]</scope>
    <source>
        <strain evidence="1 2">BCCO 10_0061</strain>
    </source>
</reference>
<keyword evidence="2" id="KW-1185">Reference proteome</keyword>